<feature type="compositionally biased region" description="Basic residues" evidence="2">
    <location>
        <begin position="158"/>
        <end position="187"/>
    </location>
</feature>
<organism evidence="4 5">
    <name type="scientific">Sphagnum troendelagicum</name>
    <dbReference type="NCBI Taxonomy" id="128251"/>
    <lineage>
        <taxon>Eukaryota</taxon>
        <taxon>Viridiplantae</taxon>
        <taxon>Streptophyta</taxon>
        <taxon>Embryophyta</taxon>
        <taxon>Bryophyta</taxon>
        <taxon>Sphagnophytina</taxon>
        <taxon>Sphagnopsida</taxon>
        <taxon>Sphagnales</taxon>
        <taxon>Sphagnaceae</taxon>
        <taxon>Sphagnum</taxon>
    </lineage>
</organism>
<dbReference type="SMART" id="SM00360">
    <property type="entry name" value="RRM"/>
    <property type="match status" value="1"/>
</dbReference>
<dbReference type="Proteomes" id="UP001497512">
    <property type="component" value="Chromosome 1"/>
</dbReference>
<keyword evidence="5" id="KW-1185">Reference proteome</keyword>
<feature type="domain" description="RRM" evidence="3">
    <location>
        <begin position="58"/>
        <end position="136"/>
    </location>
</feature>
<gene>
    <name evidence="4" type="ORF">CSSPTR1EN2_LOCUS813</name>
</gene>
<feature type="region of interest" description="Disordered" evidence="2">
    <location>
        <begin position="1"/>
        <end position="77"/>
    </location>
</feature>
<proteinExistence type="predicted"/>
<dbReference type="PANTHER" id="PTHR48034">
    <property type="entry name" value="TRANSFORMER-2 SEX-DETERMINING PROTEIN-RELATED"/>
    <property type="match status" value="1"/>
</dbReference>
<dbReference type="InterPro" id="IPR050441">
    <property type="entry name" value="RBM"/>
</dbReference>
<evidence type="ECO:0000313" key="5">
    <source>
        <dbReference type="Proteomes" id="UP001497512"/>
    </source>
</evidence>
<dbReference type="InterPro" id="IPR035979">
    <property type="entry name" value="RBD_domain_sf"/>
</dbReference>
<feature type="compositionally biased region" description="Basic residues" evidence="2">
    <location>
        <begin position="40"/>
        <end position="55"/>
    </location>
</feature>
<protein>
    <recommendedName>
        <fullName evidence="3">RRM domain-containing protein</fullName>
    </recommendedName>
</protein>
<dbReference type="Pfam" id="PF00076">
    <property type="entry name" value="RRM_1"/>
    <property type="match status" value="1"/>
</dbReference>
<feature type="compositionally biased region" description="Polar residues" evidence="2">
    <location>
        <begin position="238"/>
        <end position="254"/>
    </location>
</feature>
<feature type="compositionally biased region" description="Acidic residues" evidence="2">
    <location>
        <begin position="266"/>
        <end position="276"/>
    </location>
</feature>
<keyword evidence="1" id="KW-0694">RNA-binding</keyword>
<feature type="compositionally biased region" description="Basic and acidic residues" evidence="2">
    <location>
        <begin position="277"/>
        <end position="294"/>
    </location>
</feature>
<dbReference type="InterPro" id="IPR000504">
    <property type="entry name" value="RRM_dom"/>
</dbReference>
<dbReference type="PROSITE" id="PS50102">
    <property type="entry name" value="RRM"/>
    <property type="match status" value="1"/>
</dbReference>
<dbReference type="InterPro" id="IPR012677">
    <property type="entry name" value="Nucleotide-bd_a/b_plait_sf"/>
</dbReference>
<evidence type="ECO:0000256" key="1">
    <source>
        <dbReference type="PROSITE-ProRule" id="PRU00176"/>
    </source>
</evidence>
<feature type="compositionally biased region" description="Basic and acidic residues" evidence="2">
    <location>
        <begin position="135"/>
        <end position="150"/>
    </location>
</feature>
<dbReference type="Gene3D" id="3.30.70.330">
    <property type="match status" value="1"/>
</dbReference>
<dbReference type="EMBL" id="OZ019893">
    <property type="protein sequence ID" value="CAK9190284.1"/>
    <property type="molecule type" value="Genomic_DNA"/>
</dbReference>
<accession>A0ABP0TA75</accession>
<evidence type="ECO:0000256" key="2">
    <source>
        <dbReference type="SAM" id="MobiDB-lite"/>
    </source>
</evidence>
<evidence type="ECO:0000259" key="3">
    <source>
        <dbReference type="PROSITE" id="PS50102"/>
    </source>
</evidence>
<name>A0ABP0TA75_9BRYO</name>
<feature type="compositionally biased region" description="Basic and acidic residues" evidence="2">
    <location>
        <begin position="27"/>
        <end position="39"/>
    </location>
</feature>
<feature type="region of interest" description="Disordered" evidence="2">
    <location>
        <begin position="133"/>
        <end position="294"/>
    </location>
</feature>
<sequence>MGRSRSYSPPVRRERSRSPAPPRRGRHIDDGWSRGDGRDSRKHGRDRNSGGRHRSPPTSLLVRNISRDSRPDDLRIPFERFGPVKDVYLPKDYYSGESRGFGFVQYMDPADAADAQYNMDRQVVGGREITVVFAEENRKKPSEMRIKERSSGPGGGGFRRHSPPRSPARRFRSRTRSRTPQPRHHSSRYTSSPSSPHDRTHTPPSPNRSHRGGHESRSPPQRHDHKLSSPRRDRQAGQPRTLSSLPAKRSSSPEGNGLQICKMRAEEEEEEEEEEWRSERNRESSKCERGRERG</sequence>
<dbReference type="SUPFAM" id="SSF54928">
    <property type="entry name" value="RNA-binding domain, RBD"/>
    <property type="match status" value="1"/>
</dbReference>
<feature type="compositionally biased region" description="Basic and acidic residues" evidence="2">
    <location>
        <begin position="65"/>
        <end position="77"/>
    </location>
</feature>
<reference evidence="4 5" key="1">
    <citation type="submission" date="2024-02" db="EMBL/GenBank/DDBJ databases">
        <authorList>
            <consortium name="ELIXIR-Norway"/>
            <consortium name="Elixir Norway"/>
        </authorList>
    </citation>
    <scope>NUCLEOTIDE SEQUENCE [LARGE SCALE GENOMIC DNA]</scope>
</reference>
<evidence type="ECO:0000313" key="4">
    <source>
        <dbReference type="EMBL" id="CAK9190284.1"/>
    </source>
</evidence>
<feature type="compositionally biased region" description="Basic and acidic residues" evidence="2">
    <location>
        <begin position="226"/>
        <end position="235"/>
    </location>
</feature>
<feature type="compositionally biased region" description="Low complexity" evidence="2">
    <location>
        <begin position="1"/>
        <end position="10"/>
    </location>
</feature>